<evidence type="ECO:0000313" key="12">
    <source>
        <dbReference type="EMBL" id="NYG20241.1"/>
    </source>
</evidence>
<dbReference type="GO" id="GO:0016020">
    <property type="term" value="C:membrane"/>
    <property type="evidence" value="ECO:0007669"/>
    <property type="project" value="InterPro"/>
</dbReference>
<dbReference type="Gene3D" id="3.30.565.10">
    <property type="entry name" value="Histidine kinase-like ATPase, C-terminal domain"/>
    <property type="match status" value="1"/>
</dbReference>
<keyword evidence="10" id="KW-1133">Transmembrane helix</keyword>
<dbReference type="GO" id="GO:0005524">
    <property type="term" value="F:ATP binding"/>
    <property type="evidence" value="ECO:0007669"/>
    <property type="project" value="UniProtKB-KW"/>
</dbReference>
<dbReference type="InterPro" id="IPR036890">
    <property type="entry name" value="HATPase_C_sf"/>
</dbReference>
<evidence type="ECO:0000313" key="13">
    <source>
        <dbReference type="Proteomes" id="UP000549066"/>
    </source>
</evidence>
<dbReference type="InterPro" id="IPR011712">
    <property type="entry name" value="Sig_transdc_His_kin_sub3_dim/P"/>
</dbReference>
<evidence type="ECO:0000256" key="8">
    <source>
        <dbReference type="ARBA" id="ARBA00023012"/>
    </source>
</evidence>
<evidence type="ECO:0000256" key="6">
    <source>
        <dbReference type="ARBA" id="ARBA00022777"/>
    </source>
</evidence>
<feature type="compositionally biased region" description="Pro residues" evidence="9">
    <location>
        <begin position="428"/>
        <end position="437"/>
    </location>
</feature>
<keyword evidence="5" id="KW-0547">Nucleotide-binding</keyword>
<dbReference type="Proteomes" id="UP000549066">
    <property type="component" value="Unassembled WGS sequence"/>
</dbReference>
<comment type="caution">
    <text evidence="12">The sequence shown here is derived from an EMBL/GenBank/DDBJ whole genome shotgun (WGS) entry which is preliminary data.</text>
</comment>
<dbReference type="GO" id="GO:0046983">
    <property type="term" value="F:protein dimerization activity"/>
    <property type="evidence" value="ECO:0007669"/>
    <property type="project" value="InterPro"/>
</dbReference>
<evidence type="ECO:0000256" key="9">
    <source>
        <dbReference type="SAM" id="MobiDB-lite"/>
    </source>
</evidence>
<dbReference type="AlphaFoldDB" id="A0A852X292"/>
<evidence type="ECO:0000256" key="10">
    <source>
        <dbReference type="SAM" id="Phobius"/>
    </source>
</evidence>
<protein>
    <recommendedName>
        <fullName evidence="2">histidine kinase</fullName>
        <ecNumber evidence="2">2.7.13.3</ecNumber>
    </recommendedName>
</protein>
<feature type="domain" description="Signal transduction histidine kinase subgroup 3 dimerisation and phosphoacceptor" evidence="11">
    <location>
        <begin position="220"/>
        <end position="285"/>
    </location>
</feature>
<sequence length="446" mass="47312">MTEAPISPGYPASVVGGELRLPKPPGVIRQFWARHPWLTDSLITALYFVPTFFGSIATLFVPAPPPAWIAVAQLVAIAVAAAAILLFRRRRPWLLVIIAWLVCLVVYPFGSTDVFPLLLALYALAVYGSTRSAWIGFGGSVVVTTASSYIAVWAHASDTVAPFGANAPASASQFTVLLLIATLIGVTVGNRRRYLNALIARAHDLARERDQQAQLATALERSRIAREMHDIVSHSLTVMVTLADGSAATAGRDPERAAEAMRHVAETGRVALADMRRMLDVLAEPAEAAAGPEELAPQPGMAALPVLVERFRTAGLPVKLTTVGPPIVDPNLQLTVYRIVQEGLTNALRYAATAHRVDVTVEHVEGRVRVDVIDDAAVASTSALGSGGKGIVGMRERVALYGGTLEAGPGSARGWRLHAELRDEAPPSSAPPAPTASPAPNTEDPE</sequence>
<name>A0A852X292_9MICO</name>
<feature type="transmembrane region" description="Helical" evidence="10">
    <location>
        <begin position="37"/>
        <end position="61"/>
    </location>
</feature>
<accession>A0A852X292</accession>
<dbReference type="InterPro" id="IPR050482">
    <property type="entry name" value="Sensor_HK_TwoCompSys"/>
</dbReference>
<keyword evidence="8" id="KW-0902">Two-component regulatory system</keyword>
<evidence type="ECO:0000259" key="11">
    <source>
        <dbReference type="Pfam" id="PF07730"/>
    </source>
</evidence>
<keyword evidence="3" id="KW-0597">Phosphoprotein</keyword>
<keyword evidence="6 12" id="KW-0418">Kinase</keyword>
<keyword evidence="13" id="KW-1185">Reference proteome</keyword>
<evidence type="ECO:0000256" key="4">
    <source>
        <dbReference type="ARBA" id="ARBA00022679"/>
    </source>
</evidence>
<dbReference type="CDD" id="cd16917">
    <property type="entry name" value="HATPase_UhpB-NarQ-NarX-like"/>
    <property type="match status" value="1"/>
</dbReference>
<dbReference type="RefSeq" id="WP_179550386.1">
    <property type="nucleotide sequence ID" value="NZ_JACCFI010000001.1"/>
</dbReference>
<dbReference type="Gene3D" id="1.20.5.1930">
    <property type="match status" value="1"/>
</dbReference>
<dbReference type="GO" id="GO:0000155">
    <property type="term" value="F:phosphorelay sensor kinase activity"/>
    <property type="evidence" value="ECO:0007669"/>
    <property type="project" value="InterPro"/>
</dbReference>
<evidence type="ECO:0000256" key="5">
    <source>
        <dbReference type="ARBA" id="ARBA00022741"/>
    </source>
</evidence>
<keyword evidence="4" id="KW-0808">Transferase</keyword>
<reference evidence="12 13" key="1">
    <citation type="submission" date="2020-07" db="EMBL/GenBank/DDBJ databases">
        <title>Sequencing the genomes of 1000 actinobacteria strains.</title>
        <authorList>
            <person name="Klenk H.-P."/>
        </authorList>
    </citation>
    <scope>NUCLEOTIDE SEQUENCE [LARGE SCALE GENOMIC DNA]</scope>
    <source>
        <strain evidence="12 13">DSM 8598</strain>
    </source>
</reference>
<keyword evidence="10" id="KW-0812">Transmembrane</keyword>
<dbReference type="EMBL" id="JACCFI010000001">
    <property type="protein sequence ID" value="NYG20241.1"/>
    <property type="molecule type" value="Genomic_DNA"/>
</dbReference>
<gene>
    <name evidence="12" type="ORF">BJY17_000988</name>
</gene>
<comment type="catalytic activity">
    <reaction evidence="1">
        <text>ATP + protein L-histidine = ADP + protein N-phospho-L-histidine.</text>
        <dbReference type="EC" id="2.7.13.3"/>
    </reaction>
</comment>
<keyword evidence="10" id="KW-0472">Membrane</keyword>
<evidence type="ECO:0000256" key="1">
    <source>
        <dbReference type="ARBA" id="ARBA00000085"/>
    </source>
</evidence>
<dbReference type="PANTHER" id="PTHR24421">
    <property type="entry name" value="NITRATE/NITRITE SENSOR PROTEIN NARX-RELATED"/>
    <property type="match status" value="1"/>
</dbReference>
<feature type="region of interest" description="Disordered" evidence="9">
    <location>
        <begin position="420"/>
        <end position="446"/>
    </location>
</feature>
<feature type="transmembrane region" description="Helical" evidence="10">
    <location>
        <begin position="168"/>
        <end position="188"/>
    </location>
</feature>
<evidence type="ECO:0000256" key="2">
    <source>
        <dbReference type="ARBA" id="ARBA00012438"/>
    </source>
</evidence>
<proteinExistence type="predicted"/>
<feature type="transmembrane region" description="Helical" evidence="10">
    <location>
        <begin position="67"/>
        <end position="86"/>
    </location>
</feature>
<feature type="transmembrane region" description="Helical" evidence="10">
    <location>
        <begin position="137"/>
        <end position="156"/>
    </location>
</feature>
<dbReference type="EC" id="2.7.13.3" evidence="2"/>
<evidence type="ECO:0000256" key="3">
    <source>
        <dbReference type="ARBA" id="ARBA00022553"/>
    </source>
</evidence>
<feature type="transmembrane region" description="Helical" evidence="10">
    <location>
        <begin position="93"/>
        <end position="109"/>
    </location>
</feature>
<dbReference type="Pfam" id="PF07730">
    <property type="entry name" value="HisKA_3"/>
    <property type="match status" value="1"/>
</dbReference>
<evidence type="ECO:0000256" key="7">
    <source>
        <dbReference type="ARBA" id="ARBA00022840"/>
    </source>
</evidence>
<keyword evidence="7" id="KW-0067">ATP-binding</keyword>
<organism evidence="12 13">
    <name type="scientific">Agromyces hippuratus</name>
    <dbReference type="NCBI Taxonomy" id="286438"/>
    <lineage>
        <taxon>Bacteria</taxon>
        <taxon>Bacillati</taxon>
        <taxon>Actinomycetota</taxon>
        <taxon>Actinomycetes</taxon>
        <taxon>Micrococcales</taxon>
        <taxon>Microbacteriaceae</taxon>
        <taxon>Agromyces</taxon>
    </lineage>
</organism>
<dbReference type="PANTHER" id="PTHR24421:SF10">
    <property type="entry name" value="NITRATE_NITRITE SENSOR PROTEIN NARQ"/>
    <property type="match status" value="1"/>
</dbReference>
<dbReference type="SUPFAM" id="SSF55874">
    <property type="entry name" value="ATPase domain of HSP90 chaperone/DNA topoisomerase II/histidine kinase"/>
    <property type="match status" value="1"/>
</dbReference>